<dbReference type="GO" id="GO:0004421">
    <property type="term" value="F:hydroxymethylglutaryl-CoA synthase activity"/>
    <property type="evidence" value="ECO:0007669"/>
    <property type="project" value="InterPro"/>
</dbReference>
<dbReference type="Pfam" id="PF01154">
    <property type="entry name" value="HMG_CoA_synt_N"/>
    <property type="match status" value="1"/>
</dbReference>
<dbReference type="InterPro" id="IPR013746">
    <property type="entry name" value="HMG_CoA_synt_C_dom"/>
</dbReference>
<dbReference type="EMBL" id="JAFBCL010000001">
    <property type="protein sequence ID" value="MBM7809853.1"/>
    <property type="molecule type" value="Genomic_DNA"/>
</dbReference>
<evidence type="ECO:0000256" key="2">
    <source>
        <dbReference type="ARBA" id="ARBA00022679"/>
    </source>
</evidence>
<reference evidence="6" key="2">
    <citation type="submission" date="2021-04" db="EMBL/GenBank/DDBJ databases">
        <title>Saccharothrix algeriensis WGS.</title>
        <authorList>
            <person name="Stuskova K."/>
            <person name="Hakalova E."/>
            <person name="Tebbal A.B."/>
            <person name="Eichmeier A."/>
        </authorList>
    </citation>
    <scope>NUCLEOTIDE SEQUENCE</scope>
    <source>
        <strain evidence="6">NRRL B-24137</strain>
    </source>
</reference>
<evidence type="ECO:0000313" key="5">
    <source>
        <dbReference type="EMBL" id="MBM7809853.1"/>
    </source>
</evidence>
<keyword evidence="8" id="KW-1185">Reference proteome</keyword>
<dbReference type="GO" id="GO:0006084">
    <property type="term" value="P:acetyl-CoA metabolic process"/>
    <property type="evidence" value="ECO:0007669"/>
    <property type="project" value="InterPro"/>
</dbReference>
<gene>
    <name evidence="6" type="ORF">J7S33_03800</name>
    <name evidence="5" type="ORF">JOE68_000718</name>
</gene>
<dbReference type="SUPFAM" id="SSF53901">
    <property type="entry name" value="Thiolase-like"/>
    <property type="match status" value="2"/>
</dbReference>
<dbReference type="InterPro" id="IPR013528">
    <property type="entry name" value="HMG_CoA_synth_N"/>
</dbReference>
<feature type="domain" description="Hydroxymethylglutaryl-coenzyme A synthase N-terminal" evidence="3">
    <location>
        <begin position="11"/>
        <end position="175"/>
    </location>
</feature>
<feature type="domain" description="Hydroxymethylglutaryl-coenzyme A synthase C-terminal" evidence="4">
    <location>
        <begin position="271"/>
        <end position="363"/>
    </location>
</feature>
<dbReference type="RefSeq" id="WP_204840914.1">
    <property type="nucleotide sequence ID" value="NZ_JAFBCL010000001.1"/>
</dbReference>
<proteinExistence type="inferred from homology"/>
<keyword evidence="2" id="KW-0808">Transferase</keyword>
<dbReference type="Gene3D" id="3.40.47.10">
    <property type="match status" value="2"/>
</dbReference>
<dbReference type="CDD" id="cd00827">
    <property type="entry name" value="init_cond_enzymes"/>
    <property type="match status" value="1"/>
</dbReference>
<dbReference type="Pfam" id="PF08540">
    <property type="entry name" value="HMG_CoA_synt_C"/>
    <property type="match status" value="1"/>
</dbReference>
<evidence type="ECO:0000259" key="4">
    <source>
        <dbReference type="Pfam" id="PF08540"/>
    </source>
</evidence>
<organism evidence="6 7">
    <name type="scientific">Saccharothrix algeriensis</name>
    <dbReference type="NCBI Taxonomy" id="173560"/>
    <lineage>
        <taxon>Bacteria</taxon>
        <taxon>Bacillati</taxon>
        <taxon>Actinomycetota</taxon>
        <taxon>Actinomycetes</taxon>
        <taxon>Pseudonocardiales</taxon>
        <taxon>Pseudonocardiaceae</taxon>
        <taxon>Saccharothrix</taxon>
    </lineage>
</organism>
<evidence type="ECO:0000313" key="7">
    <source>
        <dbReference type="Proteomes" id="UP000671828"/>
    </source>
</evidence>
<evidence type="ECO:0000313" key="8">
    <source>
        <dbReference type="Proteomes" id="UP001195724"/>
    </source>
</evidence>
<evidence type="ECO:0000256" key="1">
    <source>
        <dbReference type="ARBA" id="ARBA00007061"/>
    </source>
</evidence>
<dbReference type="Proteomes" id="UP000671828">
    <property type="component" value="Chromosome"/>
</dbReference>
<name>A0A8T8HZV2_9PSEU</name>
<comment type="similarity">
    <text evidence="1">Belongs to the thiolase-like superfamily. HMG-CoA synthase family.</text>
</comment>
<evidence type="ECO:0000259" key="3">
    <source>
        <dbReference type="Pfam" id="PF01154"/>
    </source>
</evidence>
<dbReference type="PANTHER" id="PTHR43323">
    <property type="entry name" value="3-HYDROXY-3-METHYLGLUTARYL COENZYME A SYNTHASE"/>
    <property type="match status" value="1"/>
</dbReference>
<dbReference type="EMBL" id="CP072788">
    <property type="protein sequence ID" value="QTR04115.1"/>
    <property type="molecule type" value="Genomic_DNA"/>
</dbReference>
<reference evidence="5 8" key="1">
    <citation type="submission" date="2021-01" db="EMBL/GenBank/DDBJ databases">
        <title>Sequencing the genomes of 1000 actinobacteria strains.</title>
        <authorList>
            <person name="Klenk H.-P."/>
        </authorList>
    </citation>
    <scope>NUCLEOTIDE SEQUENCE [LARGE SCALE GENOMIC DNA]</scope>
    <source>
        <strain evidence="5 8">DSM 44581</strain>
    </source>
</reference>
<accession>A0A8T8HZV2</accession>
<protein>
    <submittedName>
        <fullName evidence="6">Hydroxymethylglutaryl-CoA synthase family protein</fullName>
    </submittedName>
    <submittedName>
        <fullName evidence="5">Polyketide biosynthesis 3-hydroxy-3-methylglutaryl-CoA synthase-like enzyme PksG</fullName>
    </submittedName>
</protein>
<dbReference type="InterPro" id="IPR016039">
    <property type="entry name" value="Thiolase-like"/>
</dbReference>
<sequence>MTAADGVGVGVGVEDIGAYFGTASVEVADLFAARGLDRSRLPNLMMRRKSVALPCEDVVSYAVNAARPVLERLGEEGRAEVETLVVATESGVDLAKSAAAFAHGFLDLPRTCRLFEVKQACHGGVAALQVVAATLAADPRRRGKALVIAGDLPRPARHSYAEPSQGAGAIAVLLGEPRLAAWHPGRHGSHSFANTDFARPAADVDVIDVDLSIMSYVDCLLESYSDYARKEGSDFRSSFGALAMHTPFPGMVRGAHRTAARRLAGLGRDEADDDFRRRVEASVLVPREVGNIYSGCALMAAASSLRHHSTPTGHELGLYSYGGGCSSEFVGLTAAGDTALAPFAGQLDDALAARVPIPVDRYDAVLDRAGSTVLGARTVDAGIDAHADLIAGARRAGPLLMLDSIDDHRRTYRWCGRDAP</sequence>
<dbReference type="Proteomes" id="UP001195724">
    <property type="component" value="Unassembled WGS sequence"/>
</dbReference>
<dbReference type="PANTHER" id="PTHR43323:SF2">
    <property type="entry name" value="HYDROXYMETHYLGLUTARYL-COA SYNTHASE"/>
    <property type="match status" value="1"/>
</dbReference>
<dbReference type="AlphaFoldDB" id="A0A8T8HZV2"/>
<evidence type="ECO:0000313" key="6">
    <source>
        <dbReference type="EMBL" id="QTR04115.1"/>
    </source>
</evidence>